<organism evidence="1 2">
    <name type="scientific">Imshaugia aleurites</name>
    <dbReference type="NCBI Taxonomy" id="172621"/>
    <lineage>
        <taxon>Eukaryota</taxon>
        <taxon>Fungi</taxon>
        <taxon>Dikarya</taxon>
        <taxon>Ascomycota</taxon>
        <taxon>Pezizomycotina</taxon>
        <taxon>Lecanoromycetes</taxon>
        <taxon>OSLEUM clade</taxon>
        <taxon>Lecanoromycetidae</taxon>
        <taxon>Lecanorales</taxon>
        <taxon>Lecanorineae</taxon>
        <taxon>Parmeliaceae</taxon>
        <taxon>Imshaugia</taxon>
    </lineage>
</organism>
<gene>
    <name evidence="1" type="ORF">IMSHALPRED_008568</name>
</gene>
<dbReference type="OrthoDB" id="5337779at2759"/>
<dbReference type="AlphaFoldDB" id="A0A8H3ITC9"/>
<evidence type="ECO:0000313" key="1">
    <source>
        <dbReference type="EMBL" id="CAF9931238.1"/>
    </source>
</evidence>
<comment type="caution">
    <text evidence="1">The sequence shown here is derived from an EMBL/GenBank/DDBJ whole genome shotgun (WGS) entry which is preliminary data.</text>
</comment>
<dbReference type="EMBL" id="CAJPDT010000060">
    <property type="protein sequence ID" value="CAF9931238.1"/>
    <property type="molecule type" value="Genomic_DNA"/>
</dbReference>
<name>A0A8H3ITC9_9LECA</name>
<protein>
    <submittedName>
        <fullName evidence="1">Uncharacterized protein</fullName>
    </submittedName>
</protein>
<dbReference type="Proteomes" id="UP000664534">
    <property type="component" value="Unassembled WGS sequence"/>
</dbReference>
<proteinExistence type="predicted"/>
<keyword evidence="2" id="KW-1185">Reference proteome</keyword>
<accession>A0A8H3ITC9</accession>
<sequence length="334" mass="38660">MLEHASRENRLVRMGSHIQSLLVDVRGDQIHDSRNQPAASQLSLEIVIPTLLPLLPDLTSCTFDGALYGETLSQLVRISTLKRLELRANDWYLQQSCSYVDESRTWVWRRWSDLVLDFRVLANLKSLQTLKLGRLQHHEARGLAEGVARLRLIDLEIHSSPWVKNEDPRYYIAGGKKYDWPLMFFLYVLVHRYRPNLLPRGFPSTLETLVLRDRFHLFGNATRQIYLRAACRNCQSLRRVESTYPTREQASHFFLILEWRPIEERFGTTTMGSLEVPEQSLGQIYNGIAEFRHLPSPGPWNFAFVRDPDDIIESAEGCAKRRSKDSTGLRAAVR</sequence>
<reference evidence="1" key="1">
    <citation type="submission" date="2021-03" db="EMBL/GenBank/DDBJ databases">
        <authorList>
            <person name="Tagirdzhanova G."/>
        </authorList>
    </citation>
    <scope>NUCLEOTIDE SEQUENCE</scope>
</reference>
<evidence type="ECO:0000313" key="2">
    <source>
        <dbReference type="Proteomes" id="UP000664534"/>
    </source>
</evidence>